<accession>A0A7Y0L9B9</accession>
<proteinExistence type="predicted"/>
<dbReference type="RefSeq" id="WP_169103105.1">
    <property type="nucleotide sequence ID" value="NZ_JABBVZ010000172.1"/>
</dbReference>
<evidence type="ECO:0000313" key="2">
    <source>
        <dbReference type="EMBL" id="NMP24900.1"/>
    </source>
</evidence>
<keyword evidence="3" id="KW-1185">Reference proteome</keyword>
<sequence length="315" mass="33290">MFSLKTIIPLTAAAGLLALAPATGVFAATTPAMGSVTPVARPDIVDGQTIPIGYRVGDSIIYPSAGGYSILANPKVKWTPALRKSYIQNRQQLRDLLTFASSAYSHSPEAQKAGPVNVLEIEDTLNNRSIRQGTTNASQTNTVVSPASTNGFDHYTFSDSTGFTVGSSDEGLIQDNSVLTAQANEFGGTGFENPNNYLGWRPNTTVTDVAGTNQSLDLSFIWTFHGWSYGLSYPSPSVAPTSTGGTWNSGTQYTWQYTWAPSSQPIYASPGVESLTGTTEQISATINSASLSGAITGYSGFHTIGWMNDAIEGNG</sequence>
<keyword evidence="1" id="KW-0732">Signal</keyword>
<name>A0A7Y0L9B9_9FIRM</name>
<feature type="chain" id="PRO_5031366987" evidence="1">
    <location>
        <begin position="28"/>
        <end position="315"/>
    </location>
</feature>
<evidence type="ECO:0000256" key="1">
    <source>
        <dbReference type="SAM" id="SignalP"/>
    </source>
</evidence>
<reference evidence="2 3" key="1">
    <citation type="submission" date="2020-04" db="EMBL/GenBank/DDBJ databases">
        <authorList>
            <person name="Zhang R."/>
            <person name="Schippers A."/>
        </authorList>
    </citation>
    <scope>NUCLEOTIDE SEQUENCE [LARGE SCALE GENOMIC DNA]</scope>
    <source>
        <strain evidence="2 3">DSM 109850</strain>
    </source>
</reference>
<organism evidence="2 3">
    <name type="scientific">Sulfobacillus harzensis</name>
    <dbReference type="NCBI Taxonomy" id="2729629"/>
    <lineage>
        <taxon>Bacteria</taxon>
        <taxon>Bacillati</taxon>
        <taxon>Bacillota</taxon>
        <taxon>Clostridia</taxon>
        <taxon>Eubacteriales</taxon>
        <taxon>Clostridiales Family XVII. Incertae Sedis</taxon>
        <taxon>Sulfobacillus</taxon>
    </lineage>
</organism>
<feature type="signal peptide" evidence="1">
    <location>
        <begin position="1"/>
        <end position="27"/>
    </location>
</feature>
<dbReference type="Proteomes" id="UP000533476">
    <property type="component" value="Unassembled WGS sequence"/>
</dbReference>
<evidence type="ECO:0000313" key="3">
    <source>
        <dbReference type="Proteomes" id="UP000533476"/>
    </source>
</evidence>
<protein>
    <submittedName>
        <fullName evidence="2">Uncharacterized protein</fullName>
    </submittedName>
</protein>
<dbReference type="AlphaFoldDB" id="A0A7Y0L9B9"/>
<comment type="caution">
    <text evidence="2">The sequence shown here is derived from an EMBL/GenBank/DDBJ whole genome shotgun (WGS) entry which is preliminary data.</text>
</comment>
<gene>
    <name evidence="2" type="ORF">HIJ39_21575</name>
</gene>
<dbReference type="EMBL" id="JABBVZ010000172">
    <property type="protein sequence ID" value="NMP24900.1"/>
    <property type="molecule type" value="Genomic_DNA"/>
</dbReference>